<feature type="domain" description="Mechanosensitive ion channel MscS" evidence="8">
    <location>
        <begin position="120"/>
        <end position="186"/>
    </location>
</feature>
<dbReference type="Pfam" id="PF21082">
    <property type="entry name" value="MS_channel_3rd"/>
    <property type="match status" value="1"/>
</dbReference>
<keyword evidence="4 7" id="KW-0812">Transmembrane</keyword>
<dbReference type="SUPFAM" id="SSF50182">
    <property type="entry name" value="Sm-like ribonucleoproteins"/>
    <property type="match status" value="1"/>
</dbReference>
<dbReference type="InterPro" id="IPR049278">
    <property type="entry name" value="MS_channel_C"/>
</dbReference>
<keyword evidence="12" id="KW-1185">Reference proteome</keyword>
<evidence type="ECO:0000256" key="5">
    <source>
        <dbReference type="ARBA" id="ARBA00022989"/>
    </source>
</evidence>
<dbReference type="InterPro" id="IPR049142">
    <property type="entry name" value="MS_channel_1st"/>
</dbReference>
<dbReference type="PANTHER" id="PTHR30221">
    <property type="entry name" value="SMALL-CONDUCTANCE MECHANOSENSITIVE CHANNEL"/>
    <property type="match status" value="1"/>
</dbReference>
<evidence type="ECO:0000256" key="4">
    <source>
        <dbReference type="ARBA" id="ARBA00022692"/>
    </source>
</evidence>
<dbReference type="SUPFAM" id="SSF82689">
    <property type="entry name" value="Mechanosensitive channel protein MscS (YggB), C-terminal domain"/>
    <property type="match status" value="1"/>
</dbReference>
<dbReference type="Pfam" id="PF21088">
    <property type="entry name" value="MS_channel_1st"/>
    <property type="match status" value="1"/>
</dbReference>
<dbReference type="SUPFAM" id="SSF82861">
    <property type="entry name" value="Mechanosensitive channel protein MscS (YggB), transmembrane region"/>
    <property type="match status" value="1"/>
</dbReference>
<keyword evidence="5 7" id="KW-1133">Transmembrane helix</keyword>
<evidence type="ECO:0000313" key="11">
    <source>
        <dbReference type="EMBL" id="MFA9479210.1"/>
    </source>
</evidence>
<accession>A0ABV4U6H9</accession>
<feature type="transmembrane region" description="Helical" evidence="7">
    <location>
        <begin position="74"/>
        <end position="96"/>
    </location>
</feature>
<reference evidence="11 12" key="1">
    <citation type="submission" date="2024-08" db="EMBL/GenBank/DDBJ databases">
        <title>Whole-genome sequencing of halo(alkali)philic microorganisms from hypersaline lakes.</title>
        <authorList>
            <person name="Sorokin D.Y."/>
            <person name="Merkel A.Y."/>
            <person name="Messina E."/>
            <person name="Yakimov M."/>
        </authorList>
    </citation>
    <scope>NUCLEOTIDE SEQUENCE [LARGE SCALE GENOMIC DNA]</scope>
    <source>
        <strain evidence="11 12">AB-hyl4</strain>
    </source>
</reference>
<dbReference type="RefSeq" id="WP_425346136.1">
    <property type="nucleotide sequence ID" value="NZ_JBGUBD010000007.1"/>
</dbReference>
<feature type="domain" description="Mechanosensitive ion channel transmembrane helices 2/3" evidence="10">
    <location>
        <begin position="78"/>
        <end position="118"/>
    </location>
</feature>
<dbReference type="InterPro" id="IPR008910">
    <property type="entry name" value="MSC_TM_helix"/>
</dbReference>
<dbReference type="Pfam" id="PF00924">
    <property type="entry name" value="MS_channel_2nd"/>
    <property type="match status" value="1"/>
</dbReference>
<dbReference type="Proteomes" id="UP001575105">
    <property type="component" value="Unassembled WGS sequence"/>
</dbReference>
<dbReference type="Gene3D" id="2.30.30.60">
    <property type="match status" value="1"/>
</dbReference>
<gene>
    <name evidence="11" type="ORF">ACERK3_13040</name>
</gene>
<sequence>MLTTLAQEAANAATGTATSDPLIEQLTQRGVDIAINAMAVLAILLVAIAVATWVRRWVQRGLMKVHFDATLSKFFAQLAKYAVLVMALIFCLSKFGVQTASLAAVIAAAGLAIGLAFQGTLSNFAAGVMLLTFRPFKVGDAVNINGEVGSVDEIELFFTYMNTFDNRRIIMPNAQVFGAKIENMSHHPVRRTDVPVGVDYSADIDKTRETLLAAVKSVEGQAPDKEPAVVLSGLGDSSVDWTVRVWAPAADLFPVREATIRAIKYYLDEANISIPFPQMDVHFDNPVAPPADAVTTAANDGAAA</sequence>
<feature type="domain" description="Mechanosensitive ion channel MscS C-terminal" evidence="9">
    <location>
        <begin position="194"/>
        <end position="274"/>
    </location>
</feature>
<comment type="similarity">
    <text evidence="2">Belongs to the MscS (TC 1.A.23) family.</text>
</comment>
<dbReference type="EMBL" id="JBGUBD010000007">
    <property type="protein sequence ID" value="MFA9479210.1"/>
    <property type="molecule type" value="Genomic_DNA"/>
</dbReference>
<proteinExistence type="inferred from homology"/>
<evidence type="ECO:0000256" key="1">
    <source>
        <dbReference type="ARBA" id="ARBA00004651"/>
    </source>
</evidence>
<evidence type="ECO:0000259" key="10">
    <source>
        <dbReference type="Pfam" id="PF21088"/>
    </source>
</evidence>
<evidence type="ECO:0000256" key="2">
    <source>
        <dbReference type="ARBA" id="ARBA00008017"/>
    </source>
</evidence>
<dbReference type="InterPro" id="IPR006685">
    <property type="entry name" value="MscS_channel_2nd"/>
</dbReference>
<name>A0ABV4U6H9_9BACT</name>
<comment type="caution">
    <text evidence="11">The sequence shown here is derived from an EMBL/GenBank/DDBJ whole genome shotgun (WGS) entry which is preliminary data.</text>
</comment>
<dbReference type="InterPro" id="IPR023408">
    <property type="entry name" value="MscS_beta-dom_sf"/>
</dbReference>
<evidence type="ECO:0000256" key="3">
    <source>
        <dbReference type="ARBA" id="ARBA00022475"/>
    </source>
</evidence>
<dbReference type="PANTHER" id="PTHR30221:SF1">
    <property type="entry name" value="SMALL-CONDUCTANCE MECHANOSENSITIVE CHANNEL"/>
    <property type="match status" value="1"/>
</dbReference>
<evidence type="ECO:0000259" key="9">
    <source>
        <dbReference type="Pfam" id="PF21082"/>
    </source>
</evidence>
<organism evidence="11 12">
    <name type="scientific">Natronomicrosphaera hydrolytica</name>
    <dbReference type="NCBI Taxonomy" id="3242702"/>
    <lineage>
        <taxon>Bacteria</taxon>
        <taxon>Pseudomonadati</taxon>
        <taxon>Planctomycetota</taxon>
        <taxon>Phycisphaerae</taxon>
        <taxon>Phycisphaerales</taxon>
        <taxon>Phycisphaeraceae</taxon>
        <taxon>Natronomicrosphaera</taxon>
    </lineage>
</organism>
<evidence type="ECO:0000256" key="7">
    <source>
        <dbReference type="SAM" id="Phobius"/>
    </source>
</evidence>
<feature type="transmembrane region" description="Helical" evidence="7">
    <location>
        <begin position="102"/>
        <end position="131"/>
    </location>
</feature>
<dbReference type="Pfam" id="PF05552">
    <property type="entry name" value="MS_channel_1st_1"/>
    <property type="match status" value="1"/>
</dbReference>
<evidence type="ECO:0000259" key="8">
    <source>
        <dbReference type="Pfam" id="PF00924"/>
    </source>
</evidence>
<evidence type="ECO:0000256" key="6">
    <source>
        <dbReference type="ARBA" id="ARBA00023136"/>
    </source>
</evidence>
<keyword evidence="3" id="KW-1003">Cell membrane</keyword>
<dbReference type="Gene3D" id="1.10.287.1260">
    <property type="match status" value="1"/>
</dbReference>
<feature type="transmembrane region" description="Helical" evidence="7">
    <location>
        <begin position="33"/>
        <end position="54"/>
    </location>
</feature>
<comment type="subcellular location">
    <subcellularLocation>
        <location evidence="1">Cell membrane</location>
        <topology evidence="1">Multi-pass membrane protein</topology>
    </subcellularLocation>
</comment>
<dbReference type="InterPro" id="IPR010920">
    <property type="entry name" value="LSM_dom_sf"/>
</dbReference>
<dbReference type="InterPro" id="IPR011066">
    <property type="entry name" value="MscS_channel_C_sf"/>
</dbReference>
<keyword evidence="6 7" id="KW-0472">Membrane</keyword>
<dbReference type="Gene3D" id="3.30.70.100">
    <property type="match status" value="1"/>
</dbReference>
<dbReference type="InterPro" id="IPR011014">
    <property type="entry name" value="MscS_channel_TM-2"/>
</dbReference>
<evidence type="ECO:0000313" key="12">
    <source>
        <dbReference type="Proteomes" id="UP001575105"/>
    </source>
</evidence>
<protein>
    <submittedName>
        <fullName evidence="11">Mechanosensitive ion channel family protein</fullName>
    </submittedName>
</protein>
<dbReference type="InterPro" id="IPR045275">
    <property type="entry name" value="MscS_archaea/bacteria_type"/>
</dbReference>